<dbReference type="InterPro" id="IPR052907">
    <property type="entry name" value="Beta-lactamase/esterase"/>
</dbReference>
<dbReference type="Proteomes" id="UP000076837">
    <property type="component" value="Unassembled WGS sequence"/>
</dbReference>
<gene>
    <name evidence="2" type="ORF">ST47_g4549</name>
</gene>
<reference evidence="2 3" key="1">
    <citation type="journal article" date="2016" name="Sci. Rep.">
        <title>Draft genome sequencing and secretome analysis of fungal phytopathogen Ascochyta rabiei provides insight into the necrotrophic effector repertoire.</title>
        <authorList>
            <person name="Verma S."/>
            <person name="Gazara R.K."/>
            <person name="Nizam S."/>
            <person name="Parween S."/>
            <person name="Chattopadhyay D."/>
            <person name="Verma P.K."/>
        </authorList>
    </citation>
    <scope>NUCLEOTIDE SEQUENCE [LARGE SCALE GENOMIC DNA]</scope>
    <source>
        <strain evidence="2 3">ArDII</strain>
    </source>
</reference>
<name>A0A163FDB3_DIDRA</name>
<feature type="domain" description="Beta-lactamase-related" evidence="1">
    <location>
        <begin position="17"/>
        <end position="364"/>
    </location>
</feature>
<protein>
    <recommendedName>
        <fullName evidence="1">Beta-lactamase-related domain-containing protein</fullName>
    </recommendedName>
</protein>
<dbReference type="AlphaFoldDB" id="A0A163FDB3"/>
<dbReference type="Pfam" id="PF00144">
    <property type="entry name" value="Beta-lactamase"/>
    <property type="match status" value="1"/>
</dbReference>
<keyword evidence="3" id="KW-1185">Reference proteome</keyword>
<proteinExistence type="predicted"/>
<sequence length="392" mass="41791">MAQVSGTCGARFTAVKALLESKLAAGEELGASLVVDMGGEKVVDLWGGYADVEKTKPWGEDTITNVWSSSKTVISLAALLLIDRQLLDPYEKVSKYWPEFGRNGKEDVEVRHVLSHSSGVSGWEGDITMADMYDLETSTARLAAQEPWWTPGTASGYHSLTMGHLLSELCSRTTGKPLARFVADELTTPLGADFSFGVAKSEYHRVADLVPPPAPPAPPADQTPDPTSVFARTLLNPPMDARVAAEDAWRAATVFAANGHTNARGLAKILAPVSCHGTVGDTKLLRPETVDLIFREQTLGPDLVLGARTRFGIGYGLNGAGPGGAGWWLPEGKICFWGGWGGSVAIMDVGRGVTITYAMNKMVSQGLGSGLAKDYVWEVYRALGVAIPEETA</sequence>
<dbReference type="EMBL" id="JYNV01000167">
    <property type="protein sequence ID" value="KZM24287.1"/>
    <property type="molecule type" value="Genomic_DNA"/>
</dbReference>
<dbReference type="Gene3D" id="3.40.710.10">
    <property type="entry name" value="DD-peptidase/beta-lactamase superfamily"/>
    <property type="match status" value="1"/>
</dbReference>
<dbReference type="STRING" id="5454.A0A163FDB3"/>
<dbReference type="InterPro" id="IPR001466">
    <property type="entry name" value="Beta-lactam-related"/>
</dbReference>
<organism evidence="2 3">
    <name type="scientific">Didymella rabiei</name>
    <name type="common">Chickpea ascochyta blight fungus</name>
    <name type="synonym">Mycosphaerella rabiei</name>
    <dbReference type="NCBI Taxonomy" id="5454"/>
    <lineage>
        <taxon>Eukaryota</taxon>
        <taxon>Fungi</taxon>
        <taxon>Dikarya</taxon>
        <taxon>Ascomycota</taxon>
        <taxon>Pezizomycotina</taxon>
        <taxon>Dothideomycetes</taxon>
        <taxon>Pleosporomycetidae</taxon>
        <taxon>Pleosporales</taxon>
        <taxon>Pleosporineae</taxon>
        <taxon>Didymellaceae</taxon>
        <taxon>Ascochyta</taxon>
    </lineage>
</organism>
<dbReference type="InterPro" id="IPR012338">
    <property type="entry name" value="Beta-lactam/transpept-like"/>
</dbReference>
<comment type="caution">
    <text evidence="2">The sequence shown here is derived from an EMBL/GenBank/DDBJ whole genome shotgun (WGS) entry which is preliminary data.</text>
</comment>
<dbReference type="PANTHER" id="PTHR43319">
    <property type="entry name" value="BETA-LACTAMASE-RELATED"/>
    <property type="match status" value="1"/>
</dbReference>
<dbReference type="PANTHER" id="PTHR43319:SF3">
    <property type="entry name" value="BETA-LACTAMASE-RELATED DOMAIN-CONTAINING PROTEIN"/>
    <property type="match status" value="1"/>
</dbReference>
<evidence type="ECO:0000313" key="3">
    <source>
        <dbReference type="Proteomes" id="UP000076837"/>
    </source>
</evidence>
<accession>A0A163FDB3</accession>
<evidence type="ECO:0000313" key="2">
    <source>
        <dbReference type="EMBL" id="KZM24287.1"/>
    </source>
</evidence>
<dbReference type="SUPFAM" id="SSF56601">
    <property type="entry name" value="beta-lactamase/transpeptidase-like"/>
    <property type="match status" value="1"/>
</dbReference>
<evidence type="ECO:0000259" key="1">
    <source>
        <dbReference type="Pfam" id="PF00144"/>
    </source>
</evidence>